<dbReference type="EMBL" id="VSDO01000002">
    <property type="protein sequence ID" value="TYA12787.1"/>
    <property type="molecule type" value="Genomic_DNA"/>
</dbReference>
<keyword evidence="6" id="KW-1185">Reference proteome</keyword>
<dbReference type="Proteomes" id="UP000325218">
    <property type="component" value="Unassembled WGS sequence"/>
</dbReference>
<evidence type="ECO:0000313" key="6">
    <source>
        <dbReference type="Proteomes" id="UP000325218"/>
    </source>
</evidence>
<feature type="domain" description="SGNH hydrolase-type esterase" evidence="4">
    <location>
        <begin position="44"/>
        <end position="222"/>
    </location>
</feature>
<evidence type="ECO:0000256" key="3">
    <source>
        <dbReference type="SAM" id="MobiDB-lite"/>
    </source>
</evidence>
<proteinExistence type="inferred from homology"/>
<comment type="caution">
    <text evidence="5">The sequence shown here is derived from an EMBL/GenBank/DDBJ whole genome shotgun (WGS) entry which is preliminary data.</text>
</comment>
<dbReference type="CDD" id="cd01821">
    <property type="entry name" value="Rhamnogalacturan_acetylesterase_like"/>
    <property type="match status" value="1"/>
</dbReference>
<dbReference type="OrthoDB" id="9807041at2"/>
<evidence type="ECO:0000256" key="2">
    <source>
        <dbReference type="ARBA" id="ARBA00022801"/>
    </source>
</evidence>
<dbReference type="PANTHER" id="PTHR43695">
    <property type="entry name" value="PUTATIVE (AFU_ORTHOLOGUE AFUA_2G17250)-RELATED"/>
    <property type="match status" value="1"/>
</dbReference>
<feature type="compositionally biased region" description="Low complexity" evidence="3">
    <location>
        <begin position="1"/>
        <end position="16"/>
    </location>
</feature>
<dbReference type="SUPFAM" id="SSF52266">
    <property type="entry name" value="SGNH hydrolase"/>
    <property type="match status" value="1"/>
</dbReference>
<organism evidence="5 6">
    <name type="scientific">Paenibacillus faecis</name>
    <dbReference type="NCBI Taxonomy" id="862114"/>
    <lineage>
        <taxon>Bacteria</taxon>
        <taxon>Bacillati</taxon>
        <taxon>Bacillota</taxon>
        <taxon>Bacilli</taxon>
        <taxon>Bacillales</taxon>
        <taxon>Paenibacillaceae</taxon>
        <taxon>Paenibacillus</taxon>
    </lineage>
</organism>
<dbReference type="GO" id="GO:0016787">
    <property type="term" value="F:hydrolase activity"/>
    <property type="evidence" value="ECO:0007669"/>
    <property type="project" value="UniProtKB-KW"/>
</dbReference>
<keyword evidence="2" id="KW-0378">Hydrolase</keyword>
<evidence type="ECO:0000259" key="4">
    <source>
        <dbReference type="Pfam" id="PF13472"/>
    </source>
</evidence>
<protein>
    <submittedName>
        <fullName evidence="5">Rhamnogalacturonan acetylesterase</fullName>
    </submittedName>
</protein>
<dbReference type="Pfam" id="PF13472">
    <property type="entry name" value="Lipase_GDSL_2"/>
    <property type="match status" value="1"/>
</dbReference>
<evidence type="ECO:0000313" key="5">
    <source>
        <dbReference type="EMBL" id="TYA12787.1"/>
    </source>
</evidence>
<dbReference type="InterPro" id="IPR036514">
    <property type="entry name" value="SGNH_hydro_sf"/>
</dbReference>
<dbReference type="PANTHER" id="PTHR43695:SF1">
    <property type="entry name" value="RHAMNOGALACTURONAN ACETYLESTERASE"/>
    <property type="match status" value="1"/>
</dbReference>
<feature type="region of interest" description="Disordered" evidence="3">
    <location>
        <begin position="1"/>
        <end position="25"/>
    </location>
</feature>
<reference evidence="5 6" key="1">
    <citation type="submission" date="2019-08" db="EMBL/GenBank/DDBJ databases">
        <title>Genome sequencing of Paenibacillus faecis DSM 23593(T).</title>
        <authorList>
            <person name="Kook J.-K."/>
            <person name="Park S.-N."/>
            <person name="Lim Y.K."/>
        </authorList>
    </citation>
    <scope>NUCLEOTIDE SEQUENCE [LARGE SCALE GENOMIC DNA]</scope>
    <source>
        <strain evidence="5 6">DSM 23593</strain>
    </source>
</reference>
<dbReference type="Gene3D" id="3.40.50.1110">
    <property type="entry name" value="SGNH hydrolase"/>
    <property type="match status" value="1"/>
</dbReference>
<comment type="similarity">
    <text evidence="1">Belongs to the 'GDSL' lipolytic enzyme family.</text>
</comment>
<evidence type="ECO:0000256" key="1">
    <source>
        <dbReference type="ARBA" id="ARBA00008668"/>
    </source>
</evidence>
<gene>
    <name evidence="5" type="ORF">FRY98_08740</name>
</gene>
<dbReference type="InterPro" id="IPR037459">
    <property type="entry name" value="RhgT-like"/>
</dbReference>
<dbReference type="AlphaFoldDB" id="A0A5D0CV91"/>
<name>A0A5D0CV91_9BACL</name>
<dbReference type="InterPro" id="IPR013830">
    <property type="entry name" value="SGNH_hydro"/>
</dbReference>
<accession>A0A5D0CV91</accession>
<sequence length="279" mass="30372">MTRLSSGGSSKTSPTTTRRRTSDFDYFNGEGAKSAMSFKLFIAGDSTAALKGAAEKPMTGWGEYLPEHFGSAVEVDNRAVNGRSTKSFLAEGRLAHIERDLQAGDYLFIQFGHNDGKQEDPARYADPERAYQDNLRQFAEAARRAGATPVLLTPVSRRRFLPDGTPDPEAVGPYPDAMRQVAADTGTPLLDIFAASQQLFRALGDTGSRHLVMHLPPGAHPNYPEGLRDDTHFSDVGARQVARLVAQAIRQSPELAELRTCLKSTPAESLFPGKAVQRP</sequence>